<feature type="transmembrane region" description="Helical" evidence="8">
    <location>
        <begin position="6"/>
        <end position="24"/>
    </location>
</feature>
<accession>A0A6P2CMX5</accession>
<evidence type="ECO:0000256" key="4">
    <source>
        <dbReference type="ARBA" id="ARBA00022679"/>
    </source>
</evidence>
<dbReference type="InterPro" id="IPR050297">
    <property type="entry name" value="LipidA_mod_glycosyltrf_83"/>
</dbReference>
<evidence type="ECO:0000256" key="5">
    <source>
        <dbReference type="ARBA" id="ARBA00022692"/>
    </source>
</evidence>
<feature type="transmembrane region" description="Helical" evidence="8">
    <location>
        <begin position="322"/>
        <end position="341"/>
    </location>
</feature>
<keyword evidence="6 8" id="KW-1133">Transmembrane helix</keyword>
<keyword evidence="5 8" id="KW-0812">Transmembrane</keyword>
<gene>
    <name evidence="9" type="ORF">DW322_07455</name>
</gene>
<dbReference type="PANTHER" id="PTHR33908">
    <property type="entry name" value="MANNOSYLTRANSFERASE YKCB-RELATED"/>
    <property type="match status" value="1"/>
</dbReference>
<dbReference type="EMBL" id="QRCM01000001">
    <property type="protein sequence ID" value="TXG92506.1"/>
    <property type="molecule type" value="Genomic_DNA"/>
</dbReference>
<evidence type="ECO:0000256" key="1">
    <source>
        <dbReference type="ARBA" id="ARBA00004651"/>
    </source>
</evidence>
<reference evidence="9 10" key="1">
    <citation type="submission" date="2018-07" db="EMBL/GenBank/DDBJ databases">
        <title>Genome sequence of Rhodococcus rhodnii ATCC 35071 from Rhodnius prolixus.</title>
        <authorList>
            <person name="Patel V."/>
            <person name="Vogel K.J."/>
        </authorList>
    </citation>
    <scope>NUCLEOTIDE SEQUENCE [LARGE SCALE GENOMIC DNA]</scope>
    <source>
        <strain evidence="9 10">ATCC 35071</strain>
    </source>
</reference>
<evidence type="ECO:0000313" key="9">
    <source>
        <dbReference type="EMBL" id="TXG92506.1"/>
    </source>
</evidence>
<evidence type="ECO:0000256" key="6">
    <source>
        <dbReference type="ARBA" id="ARBA00022989"/>
    </source>
</evidence>
<feature type="transmembrane region" description="Helical" evidence="8">
    <location>
        <begin position="204"/>
        <end position="226"/>
    </location>
</feature>
<feature type="transmembrane region" description="Helical" evidence="8">
    <location>
        <begin position="107"/>
        <end position="127"/>
    </location>
</feature>
<evidence type="ECO:0000256" key="3">
    <source>
        <dbReference type="ARBA" id="ARBA00022676"/>
    </source>
</evidence>
<dbReference type="Proteomes" id="UP000471120">
    <property type="component" value="Unassembled WGS sequence"/>
</dbReference>
<evidence type="ECO:0000256" key="7">
    <source>
        <dbReference type="ARBA" id="ARBA00023136"/>
    </source>
</evidence>
<dbReference type="GO" id="GO:0016763">
    <property type="term" value="F:pentosyltransferase activity"/>
    <property type="evidence" value="ECO:0007669"/>
    <property type="project" value="TreeGrafter"/>
</dbReference>
<feature type="transmembrane region" description="Helical" evidence="8">
    <location>
        <begin position="76"/>
        <end position="95"/>
    </location>
</feature>
<feature type="transmembrane region" description="Helical" evidence="8">
    <location>
        <begin position="45"/>
        <end position="70"/>
    </location>
</feature>
<keyword evidence="7 8" id="KW-0472">Membrane</keyword>
<sequence length="538" mass="57734">MFWGATALYLAVGLYLALGPNFLVGDALSRVASARTVLFSRDPHLAAIGFIFTPLTAIVQLPAVALSPWWTGITSYGLSGIVMSAPFMAGAVVQIHLLARERGISPAAVWIVTAVFALNPMIVFYGANGMSEAPFLFLVILAARRMIRWCTTDDVHDLAAAGIALGFAYLARYDAVAATFAVGILVFAVTALRRGRRRIRETFWPACTDMAVVIAPSLLAFLGWAFTSWLITGQAFAQFTSRYGNSAILDQSGGGATNPVSAAGFAIAEVFALGWAIPLLLPVVAVLAWRRRDLEPLVAVVLFGSVIGFAAVSFVTGSTFPFLRFYIAAIPLVVVLAIHLAPPGEPIHERRAGPYAVARTLGVLALPRRVAALVGVVVVTTPFVTGAFMTSRTFAPQEYALEALVTPDRGGTDRAHQEAIIATFDTERELAGYLDSLELPDGSIVMDTVYGFAIFTATTRPRVFVVPSDSDFTRILNDPASAGVRYILAVPNEGRGESDAVNRRYPTLYDTGGDVATLELEIPNTGDGQPVWRLYRVQ</sequence>
<dbReference type="AlphaFoldDB" id="A0A6P2CMX5"/>
<evidence type="ECO:0000256" key="2">
    <source>
        <dbReference type="ARBA" id="ARBA00022475"/>
    </source>
</evidence>
<evidence type="ECO:0000256" key="8">
    <source>
        <dbReference type="SAM" id="Phobius"/>
    </source>
</evidence>
<proteinExistence type="predicted"/>
<keyword evidence="3" id="KW-0328">Glycosyltransferase</keyword>
<feature type="transmembrane region" description="Helical" evidence="8">
    <location>
        <begin position="175"/>
        <end position="192"/>
    </location>
</feature>
<comment type="subcellular location">
    <subcellularLocation>
        <location evidence="1">Cell membrane</location>
        <topology evidence="1">Multi-pass membrane protein</topology>
    </subcellularLocation>
</comment>
<dbReference type="GO" id="GO:0005886">
    <property type="term" value="C:plasma membrane"/>
    <property type="evidence" value="ECO:0007669"/>
    <property type="project" value="UniProtKB-SubCell"/>
</dbReference>
<keyword evidence="2" id="KW-1003">Cell membrane</keyword>
<protein>
    <submittedName>
        <fullName evidence="9">ABC transporter</fullName>
    </submittedName>
</protein>
<organism evidence="9 10">
    <name type="scientific">Rhodococcus rhodnii</name>
    <dbReference type="NCBI Taxonomy" id="38312"/>
    <lineage>
        <taxon>Bacteria</taxon>
        <taxon>Bacillati</taxon>
        <taxon>Actinomycetota</taxon>
        <taxon>Actinomycetes</taxon>
        <taxon>Mycobacteriales</taxon>
        <taxon>Nocardiaceae</taxon>
        <taxon>Rhodococcus</taxon>
    </lineage>
</organism>
<keyword evidence="4" id="KW-0808">Transferase</keyword>
<dbReference type="PANTHER" id="PTHR33908:SF11">
    <property type="entry name" value="MEMBRANE PROTEIN"/>
    <property type="match status" value="1"/>
</dbReference>
<feature type="transmembrane region" description="Helical" evidence="8">
    <location>
        <begin position="370"/>
        <end position="389"/>
    </location>
</feature>
<dbReference type="GO" id="GO:0009103">
    <property type="term" value="P:lipopolysaccharide biosynthetic process"/>
    <property type="evidence" value="ECO:0007669"/>
    <property type="project" value="UniProtKB-ARBA"/>
</dbReference>
<evidence type="ECO:0000313" key="10">
    <source>
        <dbReference type="Proteomes" id="UP000471120"/>
    </source>
</evidence>
<feature type="transmembrane region" description="Helical" evidence="8">
    <location>
        <begin position="296"/>
        <end position="316"/>
    </location>
</feature>
<comment type="caution">
    <text evidence="9">The sequence shown here is derived from an EMBL/GenBank/DDBJ whole genome shotgun (WGS) entry which is preliminary data.</text>
</comment>
<feature type="transmembrane region" description="Helical" evidence="8">
    <location>
        <begin position="262"/>
        <end position="289"/>
    </location>
</feature>
<name>A0A6P2CMX5_9NOCA</name>